<dbReference type="RefSeq" id="WP_104538325.1">
    <property type="nucleotide sequence ID" value="NZ_MIGY01000003.1"/>
</dbReference>
<dbReference type="Gene3D" id="3.30.2310.20">
    <property type="entry name" value="RelE-like"/>
    <property type="match status" value="1"/>
</dbReference>
<keyword evidence="1" id="KW-1277">Toxin-antitoxin system</keyword>
<evidence type="ECO:0000313" key="2">
    <source>
        <dbReference type="EMBL" id="PPU06083.1"/>
    </source>
</evidence>
<dbReference type="InterPro" id="IPR007712">
    <property type="entry name" value="RelE/ParE_toxin"/>
</dbReference>
<reference evidence="2 3" key="1">
    <citation type="submission" date="2016-08" db="EMBL/GenBank/DDBJ databases">
        <title>Evolution of the type three secretion system and type three effector repertoires in Xanthomonas.</title>
        <authorList>
            <person name="Merda D."/>
            <person name="Briand M."/>
            <person name="Bosis E."/>
            <person name="Rousseau C."/>
            <person name="Portier P."/>
            <person name="Jacques M.-A."/>
            <person name="Fischer-Le Saux M."/>
        </authorList>
    </citation>
    <scope>NUCLEOTIDE SEQUENCE [LARGE SCALE GENOMIC DNA]</scope>
    <source>
        <strain evidence="2 3">CFBP 7645</strain>
    </source>
</reference>
<dbReference type="Proteomes" id="UP000239204">
    <property type="component" value="Unassembled WGS sequence"/>
</dbReference>
<accession>A0A2S7AAA0</accession>
<dbReference type="Pfam" id="PF05016">
    <property type="entry name" value="ParE_toxin"/>
    <property type="match status" value="1"/>
</dbReference>
<evidence type="ECO:0000313" key="3">
    <source>
        <dbReference type="Proteomes" id="UP000239204"/>
    </source>
</evidence>
<dbReference type="EMBL" id="MIGY01000003">
    <property type="protein sequence ID" value="PPU06083.1"/>
    <property type="molecule type" value="Genomic_DNA"/>
</dbReference>
<organism evidence="2 3">
    <name type="scientific">Xanthomonas arboricola</name>
    <dbReference type="NCBI Taxonomy" id="56448"/>
    <lineage>
        <taxon>Bacteria</taxon>
        <taxon>Pseudomonadati</taxon>
        <taxon>Pseudomonadota</taxon>
        <taxon>Gammaproteobacteria</taxon>
        <taxon>Lysobacterales</taxon>
        <taxon>Lysobacteraceae</taxon>
        <taxon>Xanthomonas</taxon>
    </lineage>
</organism>
<evidence type="ECO:0000256" key="1">
    <source>
        <dbReference type="ARBA" id="ARBA00022649"/>
    </source>
</evidence>
<dbReference type="AlphaFoldDB" id="A0A2S7AAA0"/>
<proteinExistence type="predicted"/>
<protein>
    <submittedName>
        <fullName evidence="2">Plasmid stabilization protein</fullName>
    </submittedName>
</protein>
<sequence length="98" mass="10712">MARIELAPEVAQDLERIFDYLQRHEAAHVAARLRGIIAAIDVLETNPLIGRPAGGDKRELVIGRGAHGYLALYCHVAQIDTVFVLAVRLQREAGFAGP</sequence>
<comment type="caution">
    <text evidence="2">The sequence shown here is derived from an EMBL/GenBank/DDBJ whole genome shotgun (WGS) entry which is preliminary data.</text>
</comment>
<gene>
    <name evidence="2" type="ORF">XarjCFBP7645_16070</name>
</gene>
<dbReference type="InterPro" id="IPR035093">
    <property type="entry name" value="RelE/ParE_toxin_dom_sf"/>
</dbReference>
<name>A0A2S7AAA0_9XANT</name>